<evidence type="ECO:0000313" key="2">
    <source>
        <dbReference type="Proteomes" id="UP000060513"/>
    </source>
</evidence>
<name>A0A0M4DC85_STRPR</name>
<sequence length="173" mass="19042">MLTLATAALTALPLALGPGNPDREPVEIDRNAPVISRDDIVIHAPLNHVWRIQTDVEQWPAWQPAVHSSVKQTPGPLRPGSSWLWSTDGLDGITSTVKQIEPGRRIVWGGPAQGITAVHMWTFTPTEDGVKVHTEESWTGDPVTADTAVLQQALDASLDHWLHNLKQRAERRP</sequence>
<dbReference type="RefSeq" id="WP_005309670.1">
    <property type="nucleotide sequence ID" value="NZ_CP011340.1"/>
</dbReference>
<dbReference type="KEGG" id="spri:SPRI_1391"/>
<dbReference type="InterPro" id="IPR023393">
    <property type="entry name" value="START-like_dom_sf"/>
</dbReference>
<dbReference type="InterPro" id="IPR019587">
    <property type="entry name" value="Polyketide_cyclase/dehydratase"/>
</dbReference>
<dbReference type="Pfam" id="PF10604">
    <property type="entry name" value="Polyketide_cyc2"/>
    <property type="match status" value="1"/>
</dbReference>
<dbReference type="PATRIC" id="fig|38300.4.peg.1483"/>
<dbReference type="EMBL" id="CP011340">
    <property type="protein sequence ID" value="ALC19697.1"/>
    <property type="molecule type" value="Genomic_DNA"/>
</dbReference>
<proteinExistence type="predicted"/>
<dbReference type="STRING" id="38300.SPRI_1391"/>
<dbReference type="Proteomes" id="UP000060513">
    <property type="component" value="Chromosome"/>
</dbReference>
<protein>
    <submittedName>
        <fullName evidence="1">Shy6-polyketide cyclase</fullName>
    </submittedName>
</protein>
<accession>A0A0M4DC85</accession>
<dbReference type="Gene3D" id="3.30.530.20">
    <property type="match status" value="1"/>
</dbReference>
<evidence type="ECO:0000313" key="1">
    <source>
        <dbReference type="EMBL" id="ALC19697.1"/>
    </source>
</evidence>
<dbReference type="SUPFAM" id="SSF55961">
    <property type="entry name" value="Bet v1-like"/>
    <property type="match status" value="1"/>
</dbReference>
<dbReference type="OMA" id="CIRWTGP"/>
<gene>
    <name evidence="1" type="ORF">SPRI_1391</name>
</gene>
<dbReference type="GeneID" id="97237541"/>
<dbReference type="AlphaFoldDB" id="A0A0M4DC85"/>
<reference evidence="1 2" key="1">
    <citation type="submission" date="2015-08" db="EMBL/GenBank/DDBJ databases">
        <title>Genome sequence of the pristinamycin over-producing bacterium Streptomyces pristinaespiralis HCCB10218.</title>
        <authorList>
            <person name="Tian J."/>
            <person name="Yang J."/>
            <person name="Li L."/>
            <person name="Ruan L."/>
            <person name="Wei W."/>
            <person name="Zheng G."/>
            <person name="Wei Z."/>
            <person name="Yang S."/>
            <person name="Ge M."/>
            <person name="Jiang W."/>
            <person name="Lu Y."/>
        </authorList>
    </citation>
    <scope>NUCLEOTIDE SEQUENCE [LARGE SCALE GENOMIC DNA]</scope>
    <source>
        <strain evidence="1 2">HCCB 10218</strain>
    </source>
</reference>
<organism evidence="1">
    <name type="scientific">Streptomyces pristinaespiralis</name>
    <dbReference type="NCBI Taxonomy" id="38300"/>
    <lineage>
        <taxon>Bacteria</taxon>
        <taxon>Bacillati</taxon>
        <taxon>Actinomycetota</taxon>
        <taxon>Actinomycetes</taxon>
        <taxon>Kitasatosporales</taxon>
        <taxon>Streptomycetaceae</taxon>
        <taxon>Streptomyces</taxon>
    </lineage>
</organism>
<dbReference type="CDD" id="cd08862">
    <property type="entry name" value="SRPBCC_Smu440-like"/>
    <property type="match status" value="1"/>
</dbReference>